<dbReference type="AlphaFoldDB" id="A0A1I8BZY0"/>
<feature type="compositionally biased region" description="Acidic residues" evidence="11">
    <location>
        <begin position="640"/>
        <end position="651"/>
    </location>
</feature>
<dbReference type="InterPro" id="IPR008193">
    <property type="entry name" value="RNA_pol_Rpb11_13-16kDa_CS"/>
</dbReference>
<evidence type="ECO:0000256" key="11">
    <source>
        <dbReference type="SAM" id="MobiDB-lite"/>
    </source>
</evidence>
<feature type="region of interest" description="Disordered" evidence="11">
    <location>
        <begin position="626"/>
        <end position="651"/>
    </location>
</feature>
<name>A0A1I8BZY0_MELHA</name>
<dbReference type="PROSITE" id="PS51195">
    <property type="entry name" value="Q_MOTIF"/>
    <property type="match status" value="1"/>
</dbReference>
<protein>
    <recommendedName>
        <fullName evidence="2">RNA helicase</fullName>
        <ecNumber evidence="2">3.6.4.13</ecNumber>
    </recommendedName>
</protein>
<dbReference type="InterPro" id="IPR014014">
    <property type="entry name" value="RNA_helicase_DEAD_Q_motif"/>
</dbReference>
<keyword evidence="15" id="KW-1185">Reference proteome</keyword>
<dbReference type="InterPro" id="IPR014001">
    <property type="entry name" value="Helicase_ATP-bd"/>
</dbReference>
<dbReference type="CDD" id="cd18787">
    <property type="entry name" value="SF2_C_DEAD"/>
    <property type="match status" value="1"/>
</dbReference>
<evidence type="ECO:0000256" key="10">
    <source>
        <dbReference type="PROSITE-ProRule" id="PRU00552"/>
    </source>
</evidence>
<dbReference type="GO" id="GO:0003677">
    <property type="term" value="F:DNA binding"/>
    <property type="evidence" value="ECO:0007669"/>
    <property type="project" value="InterPro"/>
</dbReference>
<keyword evidence="7" id="KW-0067">ATP-binding</keyword>
<evidence type="ECO:0000259" key="12">
    <source>
        <dbReference type="PROSITE" id="PS51192"/>
    </source>
</evidence>
<dbReference type="Pfam" id="PF13656">
    <property type="entry name" value="RNA_pol_L_2"/>
    <property type="match status" value="1"/>
</dbReference>
<dbReference type="GO" id="GO:0003724">
    <property type="term" value="F:RNA helicase activity"/>
    <property type="evidence" value="ECO:0007669"/>
    <property type="project" value="UniProtKB-EC"/>
</dbReference>
<keyword evidence="3" id="KW-0240">DNA-directed RNA polymerase</keyword>
<dbReference type="PROSITE" id="PS01154">
    <property type="entry name" value="RNA_POL_L_13KD"/>
    <property type="match status" value="1"/>
</dbReference>
<evidence type="ECO:0000256" key="6">
    <source>
        <dbReference type="ARBA" id="ARBA00022806"/>
    </source>
</evidence>
<reference evidence="16" key="1">
    <citation type="submission" date="2016-11" db="UniProtKB">
        <authorList>
            <consortium name="WormBaseParasite"/>
        </authorList>
    </citation>
    <scope>IDENTIFICATION</scope>
</reference>
<feature type="short sequence motif" description="Q motif" evidence="10">
    <location>
        <begin position="184"/>
        <end position="212"/>
    </location>
</feature>
<sequence length="651" mass="75596">MNAPPRYESFLLDEGEKKIEIEKDTKVPNAAVFTLNKEDHTLGNMIKHQLLKDPRVLFAGYRNPHPLVHKVLLRVQTDSTTTPDFLDDQTKDYERVKRDYGNHFINLNELFWFLGFNHDGTEELRLPRMRRQKFVPQKKSELDLFDMKEHIQQGEHFDELFGAEHDDEITVSTDRGDLFNYRITKFDQCGFSKEIEKNIKLRKYELPTPIQRAVIPLVVRTRQDIMGHAQTGSGKTAAFVLPIINEIQRIVDLKKNKLSLGKNTNSLANKDSPYCIILSPTRELVQQLYEETRSFVASDIPMRYTLDLKDQGCDIFVVTCGRLRHHVMDGHDRQFYASVAEVKSHPNLYPDNRMLLFSATFSNDVQMLAQNYLKTGYYFIRIGKMNKAVDLIRQDFIEVKKYDKLELLVEMLKKNSIKKILPNGDEYLVPELKTIVFVEEKRDSDRIAIALVYHKFKVMSINGDRSQKQRSEALEKFKRGIFHILVATNVLARGINIPGVEHVINYDLPENENDFEVYIHRIGRTGRAGNSGLTTSFFDPTNFSNTSRANYYVQVLTDTKQQIPDFLLTWANGENFYLRGENEFKSSNNEWNKELNNNFGNDFDYGETTFLPYGSDAFSEHVLGKESKKTENIKEKDQKELDDDDSLSDTW</sequence>
<dbReference type="GO" id="GO:0016787">
    <property type="term" value="F:hydrolase activity"/>
    <property type="evidence" value="ECO:0007669"/>
    <property type="project" value="UniProtKB-KW"/>
</dbReference>
<dbReference type="InterPro" id="IPR036603">
    <property type="entry name" value="RBP11-like"/>
</dbReference>
<dbReference type="PROSITE" id="PS51194">
    <property type="entry name" value="HELICASE_CTER"/>
    <property type="match status" value="1"/>
</dbReference>
<dbReference type="CDD" id="cd06926">
    <property type="entry name" value="RNAP_II_RPB11"/>
    <property type="match status" value="1"/>
</dbReference>
<feature type="domain" description="Helicase C-terminal" evidence="13">
    <location>
        <begin position="423"/>
        <end position="571"/>
    </location>
</feature>
<dbReference type="SUPFAM" id="SSF52540">
    <property type="entry name" value="P-loop containing nucleoside triphosphate hydrolases"/>
    <property type="match status" value="2"/>
</dbReference>
<keyword evidence="8" id="KW-0804">Transcription</keyword>
<dbReference type="SMART" id="SM00490">
    <property type="entry name" value="HELICc"/>
    <property type="match status" value="1"/>
</dbReference>
<evidence type="ECO:0000256" key="4">
    <source>
        <dbReference type="ARBA" id="ARBA00022741"/>
    </source>
</evidence>
<dbReference type="InterPro" id="IPR022905">
    <property type="entry name" value="Rpo11-like"/>
</dbReference>
<dbReference type="PROSITE" id="PS51192">
    <property type="entry name" value="HELICASE_ATP_BIND_1"/>
    <property type="match status" value="1"/>
</dbReference>
<evidence type="ECO:0000256" key="8">
    <source>
        <dbReference type="ARBA" id="ARBA00023163"/>
    </source>
</evidence>
<dbReference type="InterPro" id="IPR009025">
    <property type="entry name" value="RBP11-like_dimer"/>
</dbReference>
<dbReference type="HAMAP" id="MF_00261">
    <property type="entry name" value="RNApol_arch_Rpo11"/>
    <property type="match status" value="1"/>
</dbReference>
<dbReference type="SMART" id="SM00487">
    <property type="entry name" value="DEXDc"/>
    <property type="match status" value="1"/>
</dbReference>
<dbReference type="Pfam" id="PF00271">
    <property type="entry name" value="Helicase_C"/>
    <property type="match status" value="1"/>
</dbReference>
<evidence type="ECO:0000256" key="1">
    <source>
        <dbReference type="ARBA" id="ARBA00004123"/>
    </source>
</evidence>
<evidence type="ECO:0000256" key="3">
    <source>
        <dbReference type="ARBA" id="ARBA00022478"/>
    </source>
</evidence>
<dbReference type="PANTHER" id="PTHR47958">
    <property type="entry name" value="ATP-DEPENDENT RNA HELICASE DBP3"/>
    <property type="match status" value="1"/>
</dbReference>
<dbReference type="EC" id="3.6.4.13" evidence="2"/>
<feature type="domain" description="Helicase ATP-binding" evidence="12">
    <location>
        <begin position="216"/>
        <end position="379"/>
    </location>
</feature>
<evidence type="ECO:0000256" key="5">
    <source>
        <dbReference type="ARBA" id="ARBA00022801"/>
    </source>
</evidence>
<evidence type="ECO:0000256" key="2">
    <source>
        <dbReference type="ARBA" id="ARBA00012552"/>
    </source>
</evidence>
<dbReference type="InterPro" id="IPR011545">
    <property type="entry name" value="DEAD/DEAH_box_helicase_dom"/>
</dbReference>
<dbReference type="Gene3D" id="3.40.50.300">
    <property type="entry name" value="P-loop containing nucleotide triphosphate hydrolases"/>
    <property type="match status" value="2"/>
</dbReference>
<keyword evidence="6" id="KW-0347">Helicase</keyword>
<evidence type="ECO:0000259" key="14">
    <source>
        <dbReference type="PROSITE" id="PS51195"/>
    </source>
</evidence>
<dbReference type="GO" id="GO:0003899">
    <property type="term" value="F:DNA-directed RNA polymerase activity"/>
    <property type="evidence" value="ECO:0007669"/>
    <property type="project" value="InterPro"/>
</dbReference>
<evidence type="ECO:0000259" key="13">
    <source>
        <dbReference type="PROSITE" id="PS51194"/>
    </source>
</evidence>
<dbReference type="Gene3D" id="3.30.1360.10">
    <property type="entry name" value="RNA polymerase, RBP11-like subunit"/>
    <property type="match status" value="1"/>
</dbReference>
<proteinExistence type="inferred from homology"/>
<dbReference type="Pfam" id="PF00270">
    <property type="entry name" value="DEAD"/>
    <property type="match status" value="1"/>
</dbReference>
<dbReference type="GO" id="GO:0006366">
    <property type="term" value="P:transcription by RNA polymerase II"/>
    <property type="evidence" value="ECO:0007669"/>
    <property type="project" value="InterPro"/>
</dbReference>
<dbReference type="InterPro" id="IPR037685">
    <property type="entry name" value="RBP11"/>
</dbReference>
<dbReference type="WBParaSite" id="MhA1_Contig897.frz3.gene2">
    <property type="protein sequence ID" value="MhA1_Contig897.frz3.gene2"/>
    <property type="gene ID" value="MhA1_Contig897.frz3.gene2"/>
</dbReference>
<dbReference type="InterPro" id="IPR027417">
    <property type="entry name" value="P-loop_NTPase"/>
</dbReference>
<evidence type="ECO:0000313" key="16">
    <source>
        <dbReference type="WBParaSite" id="MhA1_Contig897.frz3.gene2"/>
    </source>
</evidence>
<evidence type="ECO:0000256" key="7">
    <source>
        <dbReference type="ARBA" id="ARBA00022840"/>
    </source>
</evidence>
<evidence type="ECO:0000256" key="9">
    <source>
        <dbReference type="ARBA" id="ARBA00023242"/>
    </source>
</evidence>
<dbReference type="InterPro" id="IPR001650">
    <property type="entry name" value="Helicase_C-like"/>
</dbReference>
<comment type="subcellular location">
    <subcellularLocation>
        <location evidence="1">Nucleus</location>
    </subcellularLocation>
</comment>
<feature type="compositionally biased region" description="Basic and acidic residues" evidence="11">
    <location>
        <begin position="626"/>
        <end position="639"/>
    </location>
</feature>
<dbReference type="Proteomes" id="UP000095281">
    <property type="component" value="Unplaced"/>
</dbReference>
<dbReference type="GO" id="GO:0046983">
    <property type="term" value="F:protein dimerization activity"/>
    <property type="evidence" value="ECO:0007669"/>
    <property type="project" value="InterPro"/>
</dbReference>
<evidence type="ECO:0000313" key="15">
    <source>
        <dbReference type="Proteomes" id="UP000095281"/>
    </source>
</evidence>
<accession>A0A1I8BZY0</accession>
<keyword evidence="4" id="KW-0547">Nucleotide-binding</keyword>
<organism evidence="15 16">
    <name type="scientific">Meloidogyne hapla</name>
    <name type="common">Root-knot nematode worm</name>
    <dbReference type="NCBI Taxonomy" id="6305"/>
    <lineage>
        <taxon>Eukaryota</taxon>
        <taxon>Metazoa</taxon>
        <taxon>Ecdysozoa</taxon>
        <taxon>Nematoda</taxon>
        <taxon>Chromadorea</taxon>
        <taxon>Rhabditida</taxon>
        <taxon>Tylenchina</taxon>
        <taxon>Tylenchomorpha</taxon>
        <taxon>Tylenchoidea</taxon>
        <taxon>Meloidogynidae</taxon>
        <taxon>Meloidogyninae</taxon>
        <taxon>Meloidogyne</taxon>
    </lineage>
</organism>
<keyword evidence="5" id="KW-0378">Hydrolase</keyword>
<feature type="domain" description="DEAD-box RNA helicase Q" evidence="14">
    <location>
        <begin position="184"/>
        <end position="212"/>
    </location>
</feature>
<keyword evidence="9" id="KW-0539">Nucleus</keyword>
<dbReference type="GO" id="GO:0005665">
    <property type="term" value="C:RNA polymerase II, core complex"/>
    <property type="evidence" value="ECO:0007669"/>
    <property type="project" value="InterPro"/>
</dbReference>
<dbReference type="GO" id="GO:0005524">
    <property type="term" value="F:ATP binding"/>
    <property type="evidence" value="ECO:0007669"/>
    <property type="project" value="UniProtKB-KW"/>
</dbReference>
<dbReference type="SUPFAM" id="SSF55257">
    <property type="entry name" value="RBP11-like subunits of RNA polymerase"/>
    <property type="match status" value="1"/>
</dbReference>